<dbReference type="AlphaFoldDB" id="W1P378"/>
<name>W1P378_AMBTC</name>
<sequence>MRIRGKRPQDLSPSEVLKFQTNLDKTHSSICREKFNKIDGSKPLFTPPPPSSSSLDNYSSPSSSLSTVTSSSELASESSSKYHERCRGLDLLAQAALNPIEYDLGHVSTEWGSFFGIPFPQRKVIRRRNKASKFIKIGSGIFNSEENKRDEVRESDSSEMHLRINQFGNGRLNSAGKKKSVEREGIVAVGLRSKRSRLQSMPHRFGDSVLQPWKRGTRSRLTD</sequence>
<protein>
    <submittedName>
        <fullName evidence="2">Uncharacterized protein</fullName>
    </submittedName>
</protein>
<dbReference type="OrthoDB" id="786682at2759"/>
<accession>W1P378</accession>
<dbReference type="STRING" id="13333.W1P378"/>
<feature type="region of interest" description="Disordered" evidence="1">
    <location>
        <begin position="198"/>
        <end position="223"/>
    </location>
</feature>
<feature type="region of interest" description="Disordered" evidence="1">
    <location>
        <begin position="38"/>
        <end position="79"/>
    </location>
</feature>
<keyword evidence="3" id="KW-1185">Reference proteome</keyword>
<organism evidence="2 3">
    <name type="scientific">Amborella trichopoda</name>
    <dbReference type="NCBI Taxonomy" id="13333"/>
    <lineage>
        <taxon>Eukaryota</taxon>
        <taxon>Viridiplantae</taxon>
        <taxon>Streptophyta</taxon>
        <taxon>Embryophyta</taxon>
        <taxon>Tracheophyta</taxon>
        <taxon>Spermatophyta</taxon>
        <taxon>Magnoliopsida</taxon>
        <taxon>Amborellales</taxon>
        <taxon>Amborellaceae</taxon>
        <taxon>Amborella</taxon>
    </lineage>
</organism>
<evidence type="ECO:0000256" key="1">
    <source>
        <dbReference type="SAM" id="MobiDB-lite"/>
    </source>
</evidence>
<gene>
    <name evidence="2" type="ORF">AMTR_s00002p00264180</name>
</gene>
<proteinExistence type="predicted"/>
<dbReference type="Proteomes" id="UP000017836">
    <property type="component" value="Unassembled WGS sequence"/>
</dbReference>
<dbReference type="EMBL" id="KI394767">
    <property type="protein sequence ID" value="ERN01410.1"/>
    <property type="molecule type" value="Genomic_DNA"/>
</dbReference>
<evidence type="ECO:0000313" key="2">
    <source>
        <dbReference type="EMBL" id="ERN01410.1"/>
    </source>
</evidence>
<evidence type="ECO:0000313" key="3">
    <source>
        <dbReference type="Proteomes" id="UP000017836"/>
    </source>
</evidence>
<reference evidence="3" key="1">
    <citation type="journal article" date="2013" name="Science">
        <title>The Amborella genome and the evolution of flowering plants.</title>
        <authorList>
            <consortium name="Amborella Genome Project"/>
        </authorList>
    </citation>
    <scope>NUCLEOTIDE SEQUENCE [LARGE SCALE GENOMIC DNA]</scope>
</reference>
<feature type="compositionally biased region" description="Low complexity" evidence="1">
    <location>
        <begin position="52"/>
        <end position="79"/>
    </location>
</feature>
<dbReference type="HOGENOM" id="CLU_1241591_0_0_1"/>
<dbReference type="Gramene" id="ERN01410">
    <property type="protein sequence ID" value="ERN01410"/>
    <property type="gene ID" value="AMTR_s00002p00264180"/>
</dbReference>